<feature type="domain" description="DUF2241" evidence="1">
    <location>
        <begin position="3"/>
        <end position="69"/>
    </location>
</feature>
<accession>A0ABT4KJJ6</accession>
<dbReference type="Gene3D" id="3.30.2130.10">
    <property type="entry name" value="VC0802-like"/>
    <property type="match status" value="1"/>
</dbReference>
<dbReference type="PANTHER" id="PTHR39199:SF1">
    <property type="entry name" value="BLR5128 PROTEIN"/>
    <property type="match status" value="1"/>
</dbReference>
<comment type="caution">
    <text evidence="3">The sequence shown here is derived from an EMBL/GenBank/DDBJ whole genome shotgun (WGS) entry which is preliminary data.</text>
</comment>
<organism evidence="3 4">
    <name type="scientific">Sinorhizobium psoraleae</name>
    <dbReference type="NCBI Taxonomy" id="520838"/>
    <lineage>
        <taxon>Bacteria</taxon>
        <taxon>Pseudomonadati</taxon>
        <taxon>Pseudomonadota</taxon>
        <taxon>Alphaproteobacteria</taxon>
        <taxon>Hyphomicrobiales</taxon>
        <taxon>Rhizobiaceae</taxon>
        <taxon>Sinorhizobium/Ensifer group</taxon>
        <taxon>Sinorhizobium</taxon>
    </lineage>
</organism>
<dbReference type="Pfam" id="PF13840">
    <property type="entry name" value="ACT_7"/>
    <property type="match status" value="1"/>
</dbReference>
<dbReference type="InterPro" id="IPR018717">
    <property type="entry name" value="DUF2241"/>
</dbReference>
<dbReference type="Proteomes" id="UP001079430">
    <property type="component" value="Unassembled WGS sequence"/>
</dbReference>
<dbReference type="PANTHER" id="PTHR39199">
    <property type="entry name" value="BLR5128 PROTEIN"/>
    <property type="match status" value="1"/>
</dbReference>
<evidence type="ECO:0000259" key="1">
    <source>
        <dbReference type="Pfam" id="PF10000"/>
    </source>
</evidence>
<evidence type="ECO:0000313" key="4">
    <source>
        <dbReference type="Proteomes" id="UP001079430"/>
    </source>
</evidence>
<dbReference type="RefSeq" id="WP_269282144.1">
    <property type="nucleotide sequence ID" value="NZ_JAPVOI010000004.1"/>
</dbReference>
<dbReference type="InterPro" id="IPR045865">
    <property type="entry name" value="ACT-like_dom_sf"/>
</dbReference>
<keyword evidence="4" id="KW-1185">Reference proteome</keyword>
<reference evidence="3" key="1">
    <citation type="submission" date="2022-10" db="EMBL/GenBank/DDBJ databases">
        <title>Whole genome sequencing of three plant growth promoting bacteria isolated from Vachellia tortilis subsp. raddiana in Morocco.</title>
        <authorList>
            <person name="Hnini M."/>
            <person name="Zouagui R."/>
            <person name="Zouagui H."/>
            <person name="Chemao Elfihri M.-W."/>
            <person name="Ibrahimi A."/>
            <person name="Sbabou L."/>
            <person name="Aurag J."/>
        </authorList>
    </citation>
    <scope>NUCLEOTIDE SEQUENCE</scope>
    <source>
        <strain evidence="3">LMR678</strain>
    </source>
</reference>
<proteinExistence type="predicted"/>
<evidence type="ECO:0000313" key="3">
    <source>
        <dbReference type="EMBL" id="MCZ4092069.1"/>
    </source>
</evidence>
<dbReference type="Pfam" id="PF10000">
    <property type="entry name" value="ACT_3"/>
    <property type="match status" value="1"/>
</dbReference>
<dbReference type="SUPFAM" id="SSF55021">
    <property type="entry name" value="ACT-like"/>
    <property type="match status" value="2"/>
</dbReference>
<name>A0ABT4KJJ6_9HYPH</name>
<dbReference type="EMBL" id="JAPVOI010000004">
    <property type="protein sequence ID" value="MCZ4092069.1"/>
    <property type="molecule type" value="Genomic_DNA"/>
</dbReference>
<sequence length="145" mass="15403">MGGETDLARLLAEMNPILREGEYVYCAVQDDAPSWLALEPIGTFREVEGLTLILERPQADAAGLSYGPVLRLITLSVHSALEAVGLTAAVSGALTRAGISANVVAAYYHDHVFVPAADAERAIEALRALSSELASHPNPLPAERR</sequence>
<evidence type="ECO:0000259" key="2">
    <source>
        <dbReference type="Pfam" id="PF13840"/>
    </source>
</evidence>
<feature type="domain" description="CASTOR ACT" evidence="2">
    <location>
        <begin position="71"/>
        <end position="127"/>
    </location>
</feature>
<dbReference type="InterPro" id="IPR027795">
    <property type="entry name" value="CASTOR_ACT_dom"/>
</dbReference>
<protein>
    <submittedName>
        <fullName evidence="3">ACT domain-containing protein</fullName>
    </submittedName>
</protein>
<gene>
    <name evidence="3" type="ORF">O3W52_18930</name>
</gene>